<organism evidence="1 2">
    <name type="scientific">Candidatus Wallbacteria bacterium GWC2_49_35</name>
    <dbReference type="NCBI Taxonomy" id="1817813"/>
    <lineage>
        <taxon>Bacteria</taxon>
        <taxon>Candidatus Walliibacteriota</taxon>
    </lineage>
</organism>
<reference evidence="1 2" key="1">
    <citation type="journal article" date="2016" name="Nat. Commun.">
        <title>Thousands of microbial genomes shed light on interconnected biogeochemical processes in an aquifer system.</title>
        <authorList>
            <person name="Anantharaman K."/>
            <person name="Brown C.T."/>
            <person name="Hug L.A."/>
            <person name="Sharon I."/>
            <person name="Castelle C.J."/>
            <person name="Probst A.J."/>
            <person name="Thomas B.C."/>
            <person name="Singh A."/>
            <person name="Wilkins M.J."/>
            <person name="Karaoz U."/>
            <person name="Brodie E.L."/>
            <person name="Williams K.H."/>
            <person name="Hubbard S.S."/>
            <person name="Banfield J.F."/>
        </authorList>
    </citation>
    <scope>NUCLEOTIDE SEQUENCE [LARGE SCALE GENOMIC DNA]</scope>
</reference>
<dbReference type="AlphaFoldDB" id="A0A1F7WW59"/>
<sequence length="148" mass="17107">MAKAAVKTKYSIRDFSSIDWHDNYIHAIRLDAEKFELILDLDFIHDWICGEGENYKFLISPSTLTFQNVSNLKIDVDWKDCSLDMSVGHVERSNPRKTANKKLTEYDWVIDLNWPEGSISFSATGFTQVSRTEPAVYDEQKIPADKRN</sequence>
<gene>
    <name evidence="1" type="ORF">A2008_05675</name>
</gene>
<name>A0A1F7WW59_9BACT</name>
<proteinExistence type="predicted"/>
<dbReference type="EMBL" id="MGFH01000065">
    <property type="protein sequence ID" value="OGM06388.1"/>
    <property type="molecule type" value="Genomic_DNA"/>
</dbReference>
<protein>
    <submittedName>
        <fullName evidence="1">Uncharacterized protein</fullName>
    </submittedName>
</protein>
<dbReference type="Proteomes" id="UP000178735">
    <property type="component" value="Unassembled WGS sequence"/>
</dbReference>
<evidence type="ECO:0000313" key="1">
    <source>
        <dbReference type="EMBL" id="OGM06388.1"/>
    </source>
</evidence>
<accession>A0A1F7WW59</accession>
<evidence type="ECO:0000313" key="2">
    <source>
        <dbReference type="Proteomes" id="UP000178735"/>
    </source>
</evidence>
<comment type="caution">
    <text evidence="1">The sequence shown here is derived from an EMBL/GenBank/DDBJ whole genome shotgun (WGS) entry which is preliminary data.</text>
</comment>